<feature type="transmembrane region" description="Helical" evidence="1">
    <location>
        <begin position="324"/>
        <end position="340"/>
    </location>
</feature>
<evidence type="ECO:0000313" key="2">
    <source>
        <dbReference type="EMBL" id="MFC5753263.1"/>
    </source>
</evidence>
<feature type="transmembrane region" description="Helical" evidence="1">
    <location>
        <begin position="269"/>
        <end position="288"/>
    </location>
</feature>
<accession>A0ABW1AFE3</accession>
<proteinExistence type="predicted"/>
<comment type="caution">
    <text evidence="2">The sequence shown here is derived from an EMBL/GenBank/DDBJ whole genome shotgun (WGS) entry which is preliminary data.</text>
</comment>
<dbReference type="Proteomes" id="UP001596074">
    <property type="component" value="Unassembled WGS sequence"/>
</dbReference>
<feature type="transmembrane region" description="Helical" evidence="1">
    <location>
        <begin position="480"/>
        <end position="499"/>
    </location>
</feature>
<evidence type="ECO:0000313" key="3">
    <source>
        <dbReference type="Proteomes" id="UP001596074"/>
    </source>
</evidence>
<gene>
    <name evidence="2" type="ORF">ACFPZN_47255</name>
</gene>
<dbReference type="RefSeq" id="WP_378290107.1">
    <property type="nucleotide sequence ID" value="NZ_JBHSON010000107.1"/>
</dbReference>
<protein>
    <submittedName>
        <fullName evidence="2">Uncharacterized protein</fullName>
    </submittedName>
</protein>
<keyword evidence="3" id="KW-1185">Reference proteome</keyword>
<feature type="transmembrane region" description="Helical" evidence="1">
    <location>
        <begin position="424"/>
        <end position="445"/>
    </location>
</feature>
<keyword evidence="1" id="KW-1133">Transmembrane helix</keyword>
<reference evidence="3" key="1">
    <citation type="journal article" date="2019" name="Int. J. Syst. Evol. Microbiol.">
        <title>The Global Catalogue of Microorganisms (GCM) 10K type strain sequencing project: providing services to taxonomists for standard genome sequencing and annotation.</title>
        <authorList>
            <consortium name="The Broad Institute Genomics Platform"/>
            <consortium name="The Broad Institute Genome Sequencing Center for Infectious Disease"/>
            <person name="Wu L."/>
            <person name="Ma J."/>
        </authorList>
    </citation>
    <scope>NUCLEOTIDE SEQUENCE [LARGE SCALE GENOMIC DNA]</scope>
    <source>
        <strain evidence="3">KCTC 42087</strain>
    </source>
</reference>
<organism evidence="2 3">
    <name type="scientific">Actinomadura rugatobispora</name>
    <dbReference type="NCBI Taxonomy" id="1994"/>
    <lineage>
        <taxon>Bacteria</taxon>
        <taxon>Bacillati</taxon>
        <taxon>Actinomycetota</taxon>
        <taxon>Actinomycetes</taxon>
        <taxon>Streptosporangiales</taxon>
        <taxon>Thermomonosporaceae</taxon>
        <taxon>Actinomadura</taxon>
    </lineage>
</organism>
<keyword evidence="1" id="KW-0812">Transmembrane</keyword>
<dbReference type="EMBL" id="JBHSON010000107">
    <property type="protein sequence ID" value="MFC5753263.1"/>
    <property type="molecule type" value="Genomic_DNA"/>
</dbReference>
<feature type="transmembrane region" description="Helical" evidence="1">
    <location>
        <begin position="300"/>
        <end position="318"/>
    </location>
</feature>
<feature type="transmembrane region" description="Helical" evidence="1">
    <location>
        <begin position="368"/>
        <end position="394"/>
    </location>
</feature>
<keyword evidence="1" id="KW-0472">Membrane</keyword>
<feature type="transmembrane region" description="Helical" evidence="1">
    <location>
        <begin position="212"/>
        <end position="241"/>
    </location>
</feature>
<evidence type="ECO:0000256" key="1">
    <source>
        <dbReference type="SAM" id="Phobius"/>
    </source>
</evidence>
<name>A0ABW1AFE3_9ACTN</name>
<sequence length="507" mass="53118">MPDWTYHPLRGPAGALLGTRRSQRAALRALATLTSLPGGRRTIEAVFGHTAPPSALAGTVAGIAVGSRLGAVVPPDVARDAVRALPTQGAGLVVVEPVGPGDVDAVRRAAAGRRCPVLVRTDDPEVTAALTPHVDAVLAVGGAETAEPATAAVADALAALSADPGGAVLATPEILVEAGPGWFQRVAEAVTPTDPAPRVREVGLDPRRWPAWWWGMCVGIGMIVAGLGAAAITLGPLLLWYDQGFLGLDRAGLHGANHQLVHFLQHDRITMAATMVTIGVLYTGLAAGGIRRGWPWARNAYLVSGFIAFPTLFYFLAFGFVEPLHTAVTVTLFPMFVVAVRRRPVLPRWTLAADGPETERRRALLGQLLLIVTGVGLFAGGAAVSTVGLTHVFVPSDLAFLQTTSGELSAANPRLLPFIAHDRAGFGGALMAAAAAITLLTAWGWRRGEAWLWWSLAVAAVVGFVPPVAVHAHIGYTDLLHLAPVYVGIVLTALALVLARPYLCARR</sequence>
<feature type="transmembrane region" description="Helical" evidence="1">
    <location>
        <begin position="452"/>
        <end position="474"/>
    </location>
</feature>